<dbReference type="Proteomes" id="UP000051952">
    <property type="component" value="Unassembled WGS sequence"/>
</dbReference>
<name>A0A0S4J9H5_BODSA</name>
<evidence type="ECO:0008006" key="4">
    <source>
        <dbReference type="Google" id="ProtNLM"/>
    </source>
</evidence>
<keyword evidence="1" id="KW-0732">Signal</keyword>
<dbReference type="VEuPathDB" id="TriTrypDB:BSAL_07940"/>
<proteinExistence type="predicted"/>
<evidence type="ECO:0000313" key="3">
    <source>
        <dbReference type="Proteomes" id="UP000051952"/>
    </source>
</evidence>
<evidence type="ECO:0000313" key="2">
    <source>
        <dbReference type="EMBL" id="CUG87009.1"/>
    </source>
</evidence>
<organism evidence="2 3">
    <name type="scientific">Bodo saltans</name>
    <name type="common">Flagellated protozoan</name>
    <dbReference type="NCBI Taxonomy" id="75058"/>
    <lineage>
        <taxon>Eukaryota</taxon>
        <taxon>Discoba</taxon>
        <taxon>Euglenozoa</taxon>
        <taxon>Kinetoplastea</taxon>
        <taxon>Metakinetoplastina</taxon>
        <taxon>Eubodonida</taxon>
        <taxon>Bodonidae</taxon>
        <taxon>Bodo</taxon>
    </lineage>
</organism>
<feature type="chain" id="PRO_5006622173" description="Membrane-associated protein" evidence="1">
    <location>
        <begin position="20"/>
        <end position="260"/>
    </location>
</feature>
<gene>
    <name evidence="2" type="ORF">BSAL_07940</name>
</gene>
<reference evidence="3" key="1">
    <citation type="submission" date="2015-09" db="EMBL/GenBank/DDBJ databases">
        <authorList>
            <consortium name="Pathogen Informatics"/>
        </authorList>
    </citation>
    <scope>NUCLEOTIDE SEQUENCE [LARGE SCALE GENOMIC DNA]</scope>
    <source>
        <strain evidence="3">Lake Konstanz</strain>
    </source>
</reference>
<feature type="signal peptide" evidence="1">
    <location>
        <begin position="1"/>
        <end position="19"/>
    </location>
</feature>
<accession>A0A0S4J9H5</accession>
<protein>
    <recommendedName>
        <fullName evidence="4">Membrane-associated protein</fullName>
    </recommendedName>
</protein>
<evidence type="ECO:0000256" key="1">
    <source>
        <dbReference type="SAM" id="SignalP"/>
    </source>
</evidence>
<dbReference type="EMBL" id="CYKH01001425">
    <property type="protein sequence ID" value="CUG87009.1"/>
    <property type="molecule type" value="Genomic_DNA"/>
</dbReference>
<dbReference type="AlphaFoldDB" id="A0A0S4J9H5"/>
<keyword evidence="3" id="KW-1185">Reference proteome</keyword>
<sequence>MRSLIVASLLVCSAVLVHASLSTSTTASPSMTFMCGYCGSAGPGLGIQIRCYNHNRHFELRQGCNDDCSNCTTIETHAYGAAVHNQHGSFIAGNDTIAWEGITYLRYHNKTCNDYPSPVPKYRDSLQSGYCRSDFRFTCVSSSSGGGGGVVVSNCTTNATLPYNDTSCFLVDNQNSQVQCLGSGYLLPNLPVAIKNELSYLFLRRKIRSSLVVVIISFPTRKKAQTCVCVCVVWCPRAEVPRRFFLFVICPLVFVERSLI</sequence>